<dbReference type="Proteomes" id="UP000054558">
    <property type="component" value="Unassembled WGS sequence"/>
</dbReference>
<evidence type="ECO:0000256" key="3">
    <source>
        <dbReference type="SAM" id="MobiDB-lite"/>
    </source>
</evidence>
<dbReference type="OrthoDB" id="60033at2759"/>
<dbReference type="InterPro" id="IPR036097">
    <property type="entry name" value="HisK_dim/P_sf"/>
</dbReference>
<dbReference type="Gene3D" id="3.40.50.2300">
    <property type="match status" value="1"/>
</dbReference>
<dbReference type="InterPro" id="IPR001789">
    <property type="entry name" value="Sig_transdc_resp-reg_receiver"/>
</dbReference>
<dbReference type="CDD" id="cd17546">
    <property type="entry name" value="REC_hyHK_CKI1_RcsC-like"/>
    <property type="match status" value="1"/>
</dbReference>
<accession>A0A1Y1I6X6</accession>
<dbReference type="InterPro" id="IPR005467">
    <property type="entry name" value="His_kinase_dom"/>
</dbReference>
<dbReference type="SMART" id="SM00388">
    <property type="entry name" value="HisKA"/>
    <property type="match status" value="1"/>
</dbReference>
<dbReference type="Gene3D" id="1.10.287.130">
    <property type="match status" value="1"/>
</dbReference>
<dbReference type="InterPro" id="IPR004358">
    <property type="entry name" value="Sig_transdc_His_kin-like_C"/>
</dbReference>
<feature type="region of interest" description="Disordered" evidence="3">
    <location>
        <begin position="906"/>
        <end position="927"/>
    </location>
</feature>
<dbReference type="CDD" id="cd16922">
    <property type="entry name" value="HATPase_EvgS-ArcB-TorS-like"/>
    <property type="match status" value="1"/>
</dbReference>
<keyword evidence="4" id="KW-0472">Membrane</keyword>
<dbReference type="SUPFAM" id="SSF47384">
    <property type="entry name" value="Homodimeric domain of signal transducing histidine kinase"/>
    <property type="match status" value="1"/>
</dbReference>
<organism evidence="7 8">
    <name type="scientific">Klebsormidium nitens</name>
    <name type="common">Green alga</name>
    <name type="synonym">Ulothrix nitens</name>
    <dbReference type="NCBI Taxonomy" id="105231"/>
    <lineage>
        <taxon>Eukaryota</taxon>
        <taxon>Viridiplantae</taxon>
        <taxon>Streptophyta</taxon>
        <taxon>Klebsormidiophyceae</taxon>
        <taxon>Klebsormidiales</taxon>
        <taxon>Klebsormidiaceae</taxon>
        <taxon>Klebsormidium</taxon>
    </lineage>
</organism>
<dbReference type="Gene3D" id="3.30.565.10">
    <property type="entry name" value="Histidine kinase-like ATPase, C-terminal domain"/>
    <property type="match status" value="1"/>
</dbReference>
<dbReference type="SUPFAM" id="SSF55874">
    <property type="entry name" value="ATPase domain of HSP90 chaperone/DNA topoisomerase II/histidine kinase"/>
    <property type="match status" value="1"/>
</dbReference>
<dbReference type="STRING" id="105231.A0A1Y1I6X6"/>
<feature type="region of interest" description="Disordered" evidence="3">
    <location>
        <begin position="794"/>
        <end position="824"/>
    </location>
</feature>
<dbReference type="PROSITE" id="PS50110">
    <property type="entry name" value="RESPONSE_REGULATORY"/>
    <property type="match status" value="1"/>
</dbReference>
<keyword evidence="1 2" id="KW-0597">Phosphoprotein</keyword>
<keyword evidence="7" id="KW-0418">Kinase</keyword>
<dbReference type="InterPro" id="IPR003661">
    <property type="entry name" value="HisK_dim/P_dom"/>
</dbReference>
<feature type="region of interest" description="Disordered" evidence="3">
    <location>
        <begin position="1"/>
        <end position="23"/>
    </location>
</feature>
<dbReference type="PANTHER" id="PTHR45339">
    <property type="entry name" value="HYBRID SIGNAL TRANSDUCTION HISTIDINE KINASE J"/>
    <property type="match status" value="1"/>
</dbReference>
<dbReference type="Pfam" id="PF00512">
    <property type="entry name" value="HisKA"/>
    <property type="match status" value="1"/>
</dbReference>
<feature type="region of interest" description="Disordered" evidence="3">
    <location>
        <begin position="1199"/>
        <end position="1220"/>
    </location>
</feature>
<evidence type="ECO:0000259" key="6">
    <source>
        <dbReference type="PROSITE" id="PS50110"/>
    </source>
</evidence>
<dbReference type="SMART" id="SM00448">
    <property type="entry name" value="REC"/>
    <property type="match status" value="1"/>
</dbReference>
<dbReference type="SUPFAM" id="SSF52172">
    <property type="entry name" value="CheY-like"/>
    <property type="match status" value="1"/>
</dbReference>
<dbReference type="CDD" id="cd00082">
    <property type="entry name" value="HisKA"/>
    <property type="match status" value="1"/>
</dbReference>
<dbReference type="SMART" id="SM00387">
    <property type="entry name" value="HATPase_c"/>
    <property type="match status" value="1"/>
</dbReference>
<dbReference type="GO" id="GO:0009927">
    <property type="term" value="F:histidine phosphotransfer kinase activity"/>
    <property type="evidence" value="ECO:0000318"/>
    <property type="project" value="GO_Central"/>
</dbReference>
<feature type="modified residue" description="4-aspartylphosphate" evidence="2">
    <location>
        <position position="1234"/>
    </location>
</feature>
<evidence type="ECO:0000313" key="7">
    <source>
        <dbReference type="EMBL" id="GAQ86704.1"/>
    </source>
</evidence>
<evidence type="ECO:0000256" key="4">
    <source>
        <dbReference type="SAM" id="Phobius"/>
    </source>
</evidence>
<keyword evidence="4" id="KW-1133">Transmembrane helix</keyword>
<dbReference type="InterPro" id="IPR011006">
    <property type="entry name" value="CheY-like_superfamily"/>
</dbReference>
<gene>
    <name evidence="7" type="ORF">KFL_003060030</name>
</gene>
<feature type="region of interest" description="Disordered" evidence="3">
    <location>
        <begin position="964"/>
        <end position="1017"/>
    </location>
</feature>
<evidence type="ECO:0000256" key="1">
    <source>
        <dbReference type="ARBA" id="ARBA00022553"/>
    </source>
</evidence>
<keyword evidence="8" id="KW-1185">Reference proteome</keyword>
<feature type="region of interest" description="Disordered" evidence="3">
    <location>
        <begin position="715"/>
        <end position="779"/>
    </location>
</feature>
<feature type="domain" description="Response regulatory" evidence="6">
    <location>
        <begin position="1153"/>
        <end position="1310"/>
    </location>
</feature>
<sequence length="1314" mass="140473">MDDPGNAEEQASGAAEQRGRSDSLEAQLKARSYTVLLSRLATMLMLTLFVGAATLLTFFFTKAASVETIDILGGSLRRDLLGRTADQLRTLLNEQARCSRQLSDAVWRAWDFNETLTGPAPPSLEFHQTLAGPAPPSVSVQFVLFSSLLSVSNAVRCAWDLNEPLTGPALLSVTDETIDYFLHYADVISAAGFCTPDGVTSNAYNRLAIPGLPPPSDAILTLLYSNQTVPADVSPPVYGRAVDRTTRATVRVPLRLNFMKVDCRKSAYYVLGTKSPTGKVIGILPGVGDPAPNVMQMNQIGFSPGGSPQVSRGIAGCVVSLKKVGEYLAELELEGGIIFVTNGTVLLASSVGYTGQNLSSTGNELLLPAQSSHPVIRATDKFLRAQEGVGVDMDADVTLLGVRSFVTKRDVSFEGFNMTVVLVLPRKAIMSRIDAKARVTIMTIAVSAAGIGVVGCFLVVLLTKPVSEEIRLKHELIRQLEAKKRAEERNETKSRFLANMSHELRSPLASILGLLDLLLDDGLTPPQHNSALQMRECAAGLLGLLNDILDFSKIEAGKVSLEAMEFDAVSLMENLIEMMSVHSARKGIELVLDAPEDIGPVLYGDPSRFRQVFTNLLNNAIKFTKEGFVILRCRTADEKGWLVFDVEDSGCGIPPERAASVFEAFVQADPSTTRLYGGTGLGLTIVKSLVHLMGGTVTIEPKPSPGTIFRVRLPMRKSSREHSPGAATEHFPRARPPGIPPIIKQLVMPNLENVKPPPDPGDQEAPRSSGGLLSPTRAEQPAWLQRLKTIRKAHSETARARSLSSTKLEDRRRTFPGAAANGNPHALVRASSNLIAGLGETSAPRARRRALLAMGGAMGRAVAARFLGGQGLEVVCAADWGAALERVSRARARVVRENGDGDPLLVSPGFVDGGSISGDENRTASRNGTTPGFDLVFLDVGLLTVEATDPDAFGQRLRAVRESLDGSSNNQRSKMTAVLQSEQGGKAATSPGLRWPGSGTAGSGSTGSGTTRSGRTGQFAGPHVVWLVGNEVPAAARRLLHEEGFGRVLQKPVFVSRLRALLTELSAARQEESGDPPRSQSSARKPNGIAIENGERASLPHIPECPECEKAAEDQSVTPPSLVALPPGALAPVANSPGTQEAINEQFKRAGYRALVAEDSPVLRQLAQRVLEKMGARVVTVENGRQAVEAVLAANLGGMPAESGEGRTEEGRSVEDGTAQGRAEAEPFDFVLMDCQMPVMDGYAASRLIRAAERARAPEGAPARPRLLILALTAHAMSEDEARCLEAGMDLYLTKPLQVAKLADVIVDHMGRRK</sequence>
<dbReference type="OMA" id="IWEANEW"/>
<dbReference type="PROSITE" id="PS50109">
    <property type="entry name" value="HIS_KIN"/>
    <property type="match status" value="1"/>
</dbReference>
<dbReference type="Pfam" id="PF02518">
    <property type="entry name" value="HATPase_c"/>
    <property type="match status" value="1"/>
</dbReference>
<keyword evidence="4" id="KW-0812">Transmembrane</keyword>
<dbReference type="PRINTS" id="PR00344">
    <property type="entry name" value="BCTRLSENSOR"/>
</dbReference>
<dbReference type="GO" id="GO:0005886">
    <property type="term" value="C:plasma membrane"/>
    <property type="evidence" value="ECO:0000318"/>
    <property type="project" value="GO_Central"/>
</dbReference>
<reference evidence="7 8" key="1">
    <citation type="journal article" date="2014" name="Nat. Commun.">
        <title>Klebsormidium flaccidum genome reveals primary factors for plant terrestrial adaptation.</title>
        <authorList>
            <person name="Hori K."/>
            <person name="Maruyama F."/>
            <person name="Fujisawa T."/>
            <person name="Togashi T."/>
            <person name="Yamamoto N."/>
            <person name="Seo M."/>
            <person name="Sato S."/>
            <person name="Yamada T."/>
            <person name="Mori H."/>
            <person name="Tajima N."/>
            <person name="Moriyama T."/>
            <person name="Ikeuchi M."/>
            <person name="Watanabe M."/>
            <person name="Wada H."/>
            <person name="Kobayashi K."/>
            <person name="Saito M."/>
            <person name="Masuda T."/>
            <person name="Sasaki-Sekimoto Y."/>
            <person name="Mashiguchi K."/>
            <person name="Awai K."/>
            <person name="Shimojima M."/>
            <person name="Masuda S."/>
            <person name="Iwai M."/>
            <person name="Nobusawa T."/>
            <person name="Narise T."/>
            <person name="Kondo S."/>
            <person name="Saito H."/>
            <person name="Sato R."/>
            <person name="Murakawa M."/>
            <person name="Ihara Y."/>
            <person name="Oshima-Yamada Y."/>
            <person name="Ohtaka K."/>
            <person name="Satoh M."/>
            <person name="Sonobe K."/>
            <person name="Ishii M."/>
            <person name="Ohtani R."/>
            <person name="Kanamori-Sato M."/>
            <person name="Honoki R."/>
            <person name="Miyazaki D."/>
            <person name="Mochizuki H."/>
            <person name="Umetsu J."/>
            <person name="Higashi K."/>
            <person name="Shibata D."/>
            <person name="Kamiya Y."/>
            <person name="Sato N."/>
            <person name="Nakamura Y."/>
            <person name="Tabata S."/>
            <person name="Ida S."/>
            <person name="Kurokawa K."/>
            <person name="Ohta H."/>
        </authorList>
    </citation>
    <scope>NUCLEOTIDE SEQUENCE [LARGE SCALE GENOMIC DNA]</scope>
    <source>
        <strain evidence="7 8">NIES-2285</strain>
    </source>
</reference>
<dbReference type="Pfam" id="PF00072">
    <property type="entry name" value="Response_reg"/>
    <property type="match status" value="1"/>
</dbReference>
<dbReference type="GO" id="GO:0000160">
    <property type="term" value="P:phosphorelay signal transduction system"/>
    <property type="evidence" value="ECO:0000318"/>
    <property type="project" value="GO_Central"/>
</dbReference>
<feature type="compositionally biased region" description="Polar residues" evidence="3">
    <location>
        <begin position="965"/>
        <end position="983"/>
    </location>
</feature>
<protein>
    <submittedName>
        <fullName evidence="7">Signal transduction histidine kinase</fullName>
    </submittedName>
</protein>
<dbReference type="InterPro" id="IPR036890">
    <property type="entry name" value="HATPase_C_sf"/>
</dbReference>
<evidence type="ECO:0000259" key="5">
    <source>
        <dbReference type="PROSITE" id="PS50109"/>
    </source>
</evidence>
<feature type="domain" description="Histidine kinase" evidence="5">
    <location>
        <begin position="499"/>
        <end position="717"/>
    </location>
</feature>
<feature type="compositionally biased region" description="Basic and acidic residues" evidence="3">
    <location>
        <begin position="1204"/>
        <end position="1215"/>
    </location>
</feature>
<name>A0A1Y1I6X6_KLENI</name>
<keyword evidence="7" id="KW-0808">Transferase</keyword>
<proteinExistence type="predicted"/>
<dbReference type="PANTHER" id="PTHR45339:SF5">
    <property type="entry name" value="HISTIDINE KINASE"/>
    <property type="match status" value="1"/>
</dbReference>
<dbReference type="FunFam" id="3.30.565.10:FF:000010">
    <property type="entry name" value="Sensor histidine kinase RcsC"/>
    <property type="match status" value="1"/>
</dbReference>
<dbReference type="InterPro" id="IPR003594">
    <property type="entry name" value="HATPase_dom"/>
</dbReference>
<feature type="transmembrane region" description="Helical" evidence="4">
    <location>
        <begin position="439"/>
        <end position="462"/>
    </location>
</feature>
<evidence type="ECO:0000256" key="2">
    <source>
        <dbReference type="PROSITE-ProRule" id="PRU00169"/>
    </source>
</evidence>
<feature type="transmembrane region" description="Helical" evidence="4">
    <location>
        <begin position="40"/>
        <end position="60"/>
    </location>
</feature>
<dbReference type="GO" id="GO:0000155">
    <property type="term" value="F:phosphorelay sensor kinase activity"/>
    <property type="evidence" value="ECO:0000318"/>
    <property type="project" value="GO_Central"/>
</dbReference>
<dbReference type="EMBL" id="DF237255">
    <property type="protein sequence ID" value="GAQ86704.1"/>
    <property type="molecule type" value="Genomic_DNA"/>
</dbReference>
<evidence type="ECO:0000313" key="8">
    <source>
        <dbReference type="Proteomes" id="UP000054558"/>
    </source>
</evidence>
<feature type="compositionally biased region" description="Low complexity" evidence="3">
    <location>
        <begin position="1008"/>
        <end position="1017"/>
    </location>
</feature>